<evidence type="ECO:0000256" key="1">
    <source>
        <dbReference type="ARBA" id="ARBA00004141"/>
    </source>
</evidence>
<feature type="transmembrane region" description="Helical" evidence="5">
    <location>
        <begin position="332"/>
        <end position="349"/>
    </location>
</feature>
<keyword evidence="3 5" id="KW-1133">Transmembrane helix</keyword>
<keyword evidence="2 5" id="KW-0812">Transmembrane</keyword>
<dbReference type="GO" id="GO:0008237">
    <property type="term" value="F:metallopeptidase activity"/>
    <property type="evidence" value="ECO:0007669"/>
    <property type="project" value="UniProtKB-KW"/>
</dbReference>
<keyword evidence="8" id="KW-0378">Hydrolase</keyword>
<feature type="transmembrane region" description="Helical" evidence="5">
    <location>
        <begin position="355"/>
        <end position="375"/>
    </location>
</feature>
<sequence>MLSREAIEKILLVASKELVDMCRDLKALIPGVLLAFLLGPLVSCLAPQLIVSQVKQAALNLTTVAFQGDGGALFTKLSSNKGLKVVSLNLPPGDKQAWLSALEKGTVDVILSAPPNFAQKLSEYLNSKSTKDDQCPNVEVLYTGRIPSSSYAGMRMLSVLTATREELLKEKLVLHKVVVNAPPIVRVKVLSPPDDSQIASPFIARTLAALLVFVAFLGAIYPALDLLTGERERGTLESIVITPISRRRLFAGKVLAVTAISYLLVLCTLLGFYVAQFYQPPLLQILPFPLHARLPLSCALISAVLMLPLCLTLAVTLLSLAGLARTVQQAQGYFTALMFVAMMPLGIGVSGDIHLSLPLAVVPFLGCLIMMNDILEARWDAFLMPLTCAISLVYAWLLTMSAAPTMEREDLMFGVEESPERRWSSGRFGRELFLLCSSIFLLMFYLSQSMVVTHHVWGLILTQVFVVFAPGFFLVYFWLKLPLKSVFALSKPRGGFLTCLSALLTAPLTFTIAVLLASAQAQFLPNTKALEKIMEQVLGLSSEPLWLLLIAIALAPAIFEELLFRGVIYSLLSKRLSSVKLIVAVGTLFGLFHLSVIRFLPTASLGCLITFMRLRSASILPCIFLHAGHNGLAVLLARLHISEPSAELIFAAAIVGSLGFLSFLYLTKPVSKG</sequence>
<dbReference type="Proteomes" id="UP000664277">
    <property type="component" value="Unassembled WGS sequence"/>
</dbReference>
<comment type="subcellular location">
    <subcellularLocation>
        <location evidence="1">Membrane</location>
        <topology evidence="1">Multi-pass membrane protein</topology>
    </subcellularLocation>
</comment>
<feature type="transmembrane region" description="Helical" evidence="5">
    <location>
        <begin position="537"/>
        <end position="559"/>
    </location>
</feature>
<dbReference type="GO" id="GO:0080120">
    <property type="term" value="P:CAAX-box protein maturation"/>
    <property type="evidence" value="ECO:0007669"/>
    <property type="project" value="UniProtKB-ARBA"/>
</dbReference>
<evidence type="ECO:0000259" key="7">
    <source>
        <dbReference type="Pfam" id="PF12698"/>
    </source>
</evidence>
<dbReference type="Pfam" id="PF02517">
    <property type="entry name" value="Rce1-like"/>
    <property type="match status" value="1"/>
</dbReference>
<feature type="transmembrane region" description="Helical" evidence="5">
    <location>
        <begin position="579"/>
        <end position="597"/>
    </location>
</feature>
<dbReference type="GO" id="GO:0005886">
    <property type="term" value="C:plasma membrane"/>
    <property type="evidence" value="ECO:0007669"/>
    <property type="project" value="UniProtKB-SubCell"/>
</dbReference>
<protein>
    <submittedName>
        <fullName evidence="8">CPBP family intramembrane metalloprotease</fullName>
    </submittedName>
</protein>
<keyword evidence="8" id="KW-0482">Metalloprotease</keyword>
<feature type="domain" description="ABC-2 type transporter transmembrane" evidence="7">
    <location>
        <begin position="94"/>
        <end position="394"/>
    </location>
</feature>
<name>A0A8J7PFT3_9BACT</name>
<feature type="transmembrane region" description="Helical" evidence="5">
    <location>
        <begin position="294"/>
        <end position="320"/>
    </location>
</feature>
<evidence type="ECO:0000256" key="2">
    <source>
        <dbReference type="ARBA" id="ARBA00022692"/>
    </source>
</evidence>
<keyword evidence="8" id="KW-0645">Protease</keyword>
<feature type="transmembrane region" description="Helical" evidence="5">
    <location>
        <begin position="382"/>
        <end position="403"/>
    </location>
</feature>
<comment type="caution">
    <text evidence="8">The sequence shown here is derived from an EMBL/GenBank/DDBJ whole genome shotgun (WGS) entry which is preliminary data.</text>
</comment>
<dbReference type="Pfam" id="PF12698">
    <property type="entry name" value="ABC2_membrane_3"/>
    <property type="match status" value="1"/>
</dbReference>
<dbReference type="GO" id="GO:0004175">
    <property type="term" value="F:endopeptidase activity"/>
    <property type="evidence" value="ECO:0007669"/>
    <property type="project" value="UniProtKB-ARBA"/>
</dbReference>
<dbReference type="InterPro" id="IPR003675">
    <property type="entry name" value="Rce1/LyrA-like_dom"/>
</dbReference>
<feature type="transmembrane region" description="Helical" evidence="5">
    <location>
        <begin position="428"/>
        <end position="446"/>
    </location>
</feature>
<feature type="transmembrane region" description="Helical" evidence="5">
    <location>
        <begin position="202"/>
        <end position="224"/>
    </location>
</feature>
<dbReference type="EMBL" id="JAFLCK010000002">
    <property type="protein sequence ID" value="MBN8659205.1"/>
    <property type="molecule type" value="Genomic_DNA"/>
</dbReference>
<evidence type="ECO:0000313" key="9">
    <source>
        <dbReference type="Proteomes" id="UP000664277"/>
    </source>
</evidence>
<organism evidence="8 9">
    <name type="scientific">Candidatus Obscuribacter phosphatis</name>
    <dbReference type="NCBI Taxonomy" id="1906157"/>
    <lineage>
        <taxon>Bacteria</taxon>
        <taxon>Bacillati</taxon>
        <taxon>Candidatus Melainabacteria</taxon>
        <taxon>Candidatus Obscuribacterales</taxon>
        <taxon>Candidatus Obscuribacteraceae</taxon>
        <taxon>Candidatus Obscuribacter</taxon>
    </lineage>
</organism>
<keyword evidence="4 5" id="KW-0472">Membrane</keyword>
<feature type="transmembrane region" description="Helical" evidence="5">
    <location>
        <begin position="648"/>
        <end position="667"/>
    </location>
</feature>
<feature type="domain" description="CAAX prenyl protease 2/Lysostaphin resistance protein A-like" evidence="6">
    <location>
        <begin position="545"/>
        <end position="631"/>
    </location>
</feature>
<dbReference type="InterPro" id="IPR013525">
    <property type="entry name" value="ABC2_TM"/>
</dbReference>
<dbReference type="PANTHER" id="PTHR43471:SF3">
    <property type="entry name" value="ABC TRANSPORTER PERMEASE PROTEIN NATB"/>
    <property type="match status" value="1"/>
</dbReference>
<evidence type="ECO:0000256" key="5">
    <source>
        <dbReference type="SAM" id="Phobius"/>
    </source>
</evidence>
<evidence type="ECO:0000313" key="8">
    <source>
        <dbReference type="EMBL" id="MBN8659205.1"/>
    </source>
</evidence>
<evidence type="ECO:0000256" key="4">
    <source>
        <dbReference type="ARBA" id="ARBA00023136"/>
    </source>
</evidence>
<feature type="transmembrane region" description="Helical" evidence="5">
    <location>
        <begin position="254"/>
        <end position="274"/>
    </location>
</feature>
<feature type="transmembrane region" description="Helical" evidence="5">
    <location>
        <begin position="27"/>
        <end position="50"/>
    </location>
</feature>
<dbReference type="GO" id="GO:0140359">
    <property type="term" value="F:ABC-type transporter activity"/>
    <property type="evidence" value="ECO:0007669"/>
    <property type="project" value="InterPro"/>
</dbReference>
<accession>A0A8J7PFT3</accession>
<evidence type="ECO:0000256" key="3">
    <source>
        <dbReference type="ARBA" id="ARBA00022989"/>
    </source>
</evidence>
<dbReference type="AlphaFoldDB" id="A0A8J7PFT3"/>
<reference evidence="8" key="1">
    <citation type="submission" date="2021-02" db="EMBL/GenBank/DDBJ databases">
        <title>Genome-Resolved Metagenomics of a Microbial Community Performing Photosynthetic Biological Nutrient Removal.</title>
        <authorList>
            <person name="Mcdaniel E.A."/>
        </authorList>
    </citation>
    <scope>NUCLEOTIDE SEQUENCE</scope>
    <source>
        <strain evidence="8">UWPOB_OBS1</strain>
    </source>
</reference>
<dbReference type="PANTHER" id="PTHR43471">
    <property type="entry name" value="ABC TRANSPORTER PERMEASE"/>
    <property type="match status" value="1"/>
</dbReference>
<proteinExistence type="predicted"/>
<gene>
    <name evidence="8" type="ORF">J0M35_02500</name>
</gene>
<evidence type="ECO:0000259" key="6">
    <source>
        <dbReference type="Pfam" id="PF02517"/>
    </source>
</evidence>
<feature type="transmembrane region" description="Helical" evidence="5">
    <location>
        <begin position="618"/>
        <end position="636"/>
    </location>
</feature>
<feature type="transmembrane region" description="Helical" evidence="5">
    <location>
        <begin position="494"/>
        <end position="516"/>
    </location>
</feature>
<feature type="transmembrane region" description="Helical" evidence="5">
    <location>
        <begin position="458"/>
        <end position="479"/>
    </location>
</feature>